<sequence length="152" mass="17362">MAISVVLSLLVFFTVYQSCSAIMCHRCVSAMGGCGDDLDWRMFPWRDCGDSEFCVKIIKKVGSEHNIVRDCESSLMRSTRHRMLMPNLRRHGYCLPARKNDASNPMDTENENVMYCFCNDWNGCNSAEKLSSKFTVLSLLSVFLSYTLLKFL</sequence>
<dbReference type="CDD" id="cd23591">
    <property type="entry name" value="TFP_LU_ECD_Crim"/>
    <property type="match status" value="1"/>
</dbReference>
<dbReference type="OrthoDB" id="6249205at2759"/>
<dbReference type="InterPro" id="IPR050975">
    <property type="entry name" value="Sleep_regulator"/>
</dbReference>
<accession>A0A8B8BG97</accession>
<dbReference type="KEGG" id="cvn:111110162"/>
<dbReference type="AlphaFoldDB" id="A0A8B8BG97"/>
<keyword evidence="3" id="KW-1185">Reference proteome</keyword>
<reference evidence="3" key="1">
    <citation type="submission" date="2024-06" db="UniProtKB">
        <authorList>
            <consortium name="RefSeq"/>
        </authorList>
    </citation>
    <scope>NUCLEOTIDE SEQUENCE [LARGE SCALE GENOMIC DNA]</scope>
</reference>
<evidence type="ECO:0000313" key="4">
    <source>
        <dbReference type="RefSeq" id="XP_022302263.1"/>
    </source>
</evidence>
<organism evidence="3 4">
    <name type="scientific">Crassostrea virginica</name>
    <name type="common">Eastern oyster</name>
    <dbReference type="NCBI Taxonomy" id="6565"/>
    <lineage>
        <taxon>Eukaryota</taxon>
        <taxon>Metazoa</taxon>
        <taxon>Spiralia</taxon>
        <taxon>Lophotrochozoa</taxon>
        <taxon>Mollusca</taxon>
        <taxon>Bivalvia</taxon>
        <taxon>Autobranchia</taxon>
        <taxon>Pteriomorphia</taxon>
        <taxon>Ostreida</taxon>
        <taxon>Ostreoidea</taxon>
        <taxon>Ostreidae</taxon>
        <taxon>Crassostrea</taxon>
    </lineage>
</organism>
<name>A0A8B8BG97_CRAVI</name>
<keyword evidence="1 2" id="KW-0732">Signal</keyword>
<proteinExistence type="predicted"/>
<dbReference type="Proteomes" id="UP000694844">
    <property type="component" value="Chromosome 1"/>
</dbReference>
<reference evidence="4" key="2">
    <citation type="submission" date="2025-08" db="UniProtKB">
        <authorList>
            <consortium name="RefSeq"/>
        </authorList>
    </citation>
    <scope>IDENTIFICATION</scope>
    <source>
        <tissue evidence="4">Whole sample</tissue>
    </source>
</reference>
<dbReference type="PANTHER" id="PTHR33562:SF28">
    <property type="entry name" value="PROTEIN QUIVER"/>
    <property type="match status" value="1"/>
</dbReference>
<feature type="chain" id="PRO_5034528774" evidence="2">
    <location>
        <begin position="22"/>
        <end position="152"/>
    </location>
</feature>
<evidence type="ECO:0000313" key="3">
    <source>
        <dbReference type="Proteomes" id="UP000694844"/>
    </source>
</evidence>
<dbReference type="PANTHER" id="PTHR33562">
    <property type="entry name" value="ATILLA, ISOFORM B-RELATED-RELATED"/>
    <property type="match status" value="1"/>
</dbReference>
<dbReference type="RefSeq" id="XP_022302263.1">
    <property type="nucleotide sequence ID" value="XM_022446555.1"/>
</dbReference>
<evidence type="ECO:0000256" key="1">
    <source>
        <dbReference type="ARBA" id="ARBA00022729"/>
    </source>
</evidence>
<feature type="signal peptide" evidence="2">
    <location>
        <begin position="1"/>
        <end position="21"/>
    </location>
</feature>
<protein>
    <submittedName>
        <fullName evidence="4">Uncharacterized protein LOC111110162</fullName>
    </submittedName>
</protein>
<evidence type="ECO:0000256" key="2">
    <source>
        <dbReference type="SAM" id="SignalP"/>
    </source>
</evidence>
<gene>
    <name evidence="4" type="primary">LOC111110162</name>
</gene>
<dbReference type="GeneID" id="111110162"/>